<keyword evidence="2" id="KW-0472">Membrane</keyword>
<comment type="caution">
    <text evidence="3">The sequence shown here is derived from an EMBL/GenBank/DDBJ whole genome shotgun (WGS) entry which is preliminary data.</text>
</comment>
<gene>
    <name evidence="3" type="ORF">ECC02_009620</name>
</gene>
<evidence type="ECO:0000313" key="3">
    <source>
        <dbReference type="EMBL" id="KAF5217519.1"/>
    </source>
</evidence>
<feature type="transmembrane region" description="Helical" evidence="2">
    <location>
        <begin position="151"/>
        <end position="172"/>
    </location>
</feature>
<feature type="compositionally biased region" description="Basic residues" evidence="1">
    <location>
        <begin position="300"/>
        <end position="309"/>
    </location>
</feature>
<protein>
    <submittedName>
        <fullName evidence="3">Uncharacterized protein</fullName>
    </submittedName>
</protein>
<evidence type="ECO:0000256" key="1">
    <source>
        <dbReference type="SAM" id="MobiDB-lite"/>
    </source>
</evidence>
<dbReference type="VEuPathDB" id="TriTrypDB:BCY84_08893"/>
<keyword evidence="2" id="KW-1133">Transmembrane helix</keyword>
<dbReference type="AlphaFoldDB" id="A0A7J6XST0"/>
<proteinExistence type="predicted"/>
<evidence type="ECO:0000256" key="2">
    <source>
        <dbReference type="SAM" id="Phobius"/>
    </source>
</evidence>
<accession>A0A7J6XST0</accession>
<evidence type="ECO:0000313" key="4">
    <source>
        <dbReference type="Proteomes" id="UP000583944"/>
    </source>
</evidence>
<keyword evidence="2" id="KW-0812">Transmembrane</keyword>
<dbReference type="Proteomes" id="UP000583944">
    <property type="component" value="Unassembled WGS sequence"/>
</dbReference>
<feature type="compositionally biased region" description="Basic residues" evidence="1">
    <location>
        <begin position="346"/>
        <end position="371"/>
    </location>
</feature>
<sequence>MHMSVSGTRSTWRMWEQRGAHSRAAEANKVKNNHHNHSYFIHRTTVEVHMSQWLSAGTHSPHTSLQPTVVYASADTASSSGVHTHAELPRLPSISRRCDGARVEVVVGAAVVVMVVVVGAFVVVVVVFGFISVPAFFTSAVSSSGLGALPGLGAVAVSVFLASASPIVFFNAPALDASCGPSEAVPLATPGVGFKLPVGCSASAVSVSFGAPDSGAGLVPGPFTPGSFGLVGFGVEPLTVPSSPAITHTDGQQHRASTSRAHSRRHIVIIVSVIVQWCGAYLHSEGHGEQQGRREVRQTHTQRAHHMRRGQQPGMHRTPHTTHDTHSNPRQQAHTHTHSPAATPTHRWRREKKTGAAHKAPPHVHTARAVRRVCTPHGGYANHTRRGAAHTATQKQSNN</sequence>
<name>A0A7J6XST0_TRYCR</name>
<organism evidence="3 4">
    <name type="scientific">Trypanosoma cruzi</name>
    <dbReference type="NCBI Taxonomy" id="5693"/>
    <lineage>
        <taxon>Eukaryota</taxon>
        <taxon>Discoba</taxon>
        <taxon>Euglenozoa</taxon>
        <taxon>Kinetoplastea</taxon>
        <taxon>Metakinetoplastina</taxon>
        <taxon>Trypanosomatida</taxon>
        <taxon>Trypanosomatidae</taxon>
        <taxon>Trypanosoma</taxon>
        <taxon>Schizotrypanum</taxon>
    </lineage>
</organism>
<reference evidence="3 4" key="1">
    <citation type="journal article" date="2019" name="Genome Biol. Evol.">
        <title>Nanopore Sequencing Significantly Improves Genome Assembly of the Protozoan Parasite Trypanosoma cruzi.</title>
        <authorList>
            <person name="Diaz-Viraque F."/>
            <person name="Pita S."/>
            <person name="Greif G."/>
            <person name="de Souza R.C.M."/>
            <person name="Iraola G."/>
            <person name="Robello C."/>
        </authorList>
    </citation>
    <scope>NUCLEOTIDE SEQUENCE [LARGE SCALE GENOMIC DNA]</scope>
    <source>
        <strain evidence="3 4">Berenice</strain>
    </source>
</reference>
<feature type="transmembrane region" description="Helical" evidence="2">
    <location>
        <begin position="105"/>
        <end position="131"/>
    </location>
</feature>
<dbReference type="EMBL" id="JABDHM010000132">
    <property type="protein sequence ID" value="KAF5217519.1"/>
    <property type="molecule type" value="Genomic_DNA"/>
</dbReference>
<feature type="region of interest" description="Disordered" evidence="1">
    <location>
        <begin position="242"/>
        <end position="262"/>
    </location>
</feature>
<feature type="region of interest" description="Disordered" evidence="1">
    <location>
        <begin position="285"/>
        <end position="399"/>
    </location>
</feature>
<dbReference type="VEuPathDB" id="TriTrypDB:ECC02_009620"/>
<feature type="compositionally biased region" description="Basic and acidic residues" evidence="1">
    <location>
        <begin position="285"/>
        <end position="298"/>
    </location>
</feature>